<dbReference type="KEGG" id="gps:C427_5436"/>
<accession>K7ACJ1</accession>
<dbReference type="HOGENOM" id="CLU_3255353_0_0_6"/>
<dbReference type="PATRIC" id="fig|1129794.4.peg.5417"/>
<dbReference type="EMBL" id="CP003837">
    <property type="protein sequence ID" value="AGH47533.1"/>
    <property type="molecule type" value="Genomic_DNA"/>
</dbReference>
<keyword evidence="2" id="KW-1185">Reference proteome</keyword>
<evidence type="ECO:0000313" key="1">
    <source>
        <dbReference type="EMBL" id="AGH47533.1"/>
    </source>
</evidence>
<protein>
    <submittedName>
        <fullName evidence="1">Uncharacterized protein</fullName>
    </submittedName>
</protein>
<dbReference type="AlphaFoldDB" id="K7ACJ1"/>
<reference evidence="1 2" key="1">
    <citation type="journal article" date="2013" name="Genome Announc.">
        <title>Complete Genome Sequence of Glaciecola psychrophila Strain 170T.</title>
        <authorList>
            <person name="Yin J."/>
            <person name="Chen J."/>
            <person name="Liu G."/>
            <person name="Yu Y."/>
            <person name="Song L."/>
            <person name="Wang X."/>
            <person name="Qu X."/>
        </authorList>
    </citation>
    <scope>NUCLEOTIDE SEQUENCE [LARGE SCALE GENOMIC DNA]</scope>
    <source>
        <strain evidence="1 2">170</strain>
    </source>
</reference>
<sequence>MWQKVVREVAVKGVDEIKASHAAVISKKAFWVVMLVFCSGNV</sequence>
<dbReference type="STRING" id="1129794.C427_5436"/>
<evidence type="ECO:0000313" key="2">
    <source>
        <dbReference type="Proteomes" id="UP000011864"/>
    </source>
</evidence>
<dbReference type="Proteomes" id="UP000011864">
    <property type="component" value="Chromosome"/>
</dbReference>
<name>K7ACJ1_9ALTE</name>
<organism evidence="1 2">
    <name type="scientific">Paraglaciecola psychrophila 170</name>
    <dbReference type="NCBI Taxonomy" id="1129794"/>
    <lineage>
        <taxon>Bacteria</taxon>
        <taxon>Pseudomonadati</taxon>
        <taxon>Pseudomonadota</taxon>
        <taxon>Gammaproteobacteria</taxon>
        <taxon>Alteromonadales</taxon>
        <taxon>Alteromonadaceae</taxon>
        <taxon>Paraglaciecola</taxon>
    </lineage>
</organism>
<proteinExistence type="predicted"/>
<gene>
    <name evidence="1" type="ORF">C427_5436</name>
</gene>